<evidence type="ECO:0008006" key="6">
    <source>
        <dbReference type="Google" id="ProtNLM"/>
    </source>
</evidence>
<sequence>MKKIITIISVIAVVVIFGGLFVIQNVNFNKLGTEKYYVQTKGEPNDSGEYTLPGYDKDGKEKTLTFMRAGKDRRFKENAYLCVYVKDEKGVTSYEEVKKEDIPDKAKEKLQ</sequence>
<dbReference type="NCBIfam" id="TIGR01655">
    <property type="entry name" value="yxeA_fam"/>
    <property type="match status" value="1"/>
</dbReference>
<dbReference type="PANTHER" id="PTHR36433:SF2">
    <property type="entry name" value="YXEA FAMILY PROTEIN"/>
    <property type="match status" value="1"/>
</dbReference>
<dbReference type="PANTHER" id="PTHR36433">
    <property type="entry name" value="HYPOTHETICAL CYTOSOLIC PROTEIN"/>
    <property type="match status" value="1"/>
</dbReference>
<evidence type="ECO:0000256" key="1">
    <source>
        <dbReference type="SAM" id="Phobius"/>
    </source>
</evidence>
<keyword evidence="1" id="KW-1133">Transmembrane helix</keyword>
<dbReference type="Pfam" id="PF06486">
    <property type="entry name" value="DUF1093"/>
    <property type="match status" value="1"/>
</dbReference>
<evidence type="ECO:0000313" key="5">
    <source>
        <dbReference type="Proteomes" id="UP000182836"/>
    </source>
</evidence>
<dbReference type="SUPFAM" id="SSF159121">
    <property type="entry name" value="BC4932-like"/>
    <property type="match status" value="1"/>
</dbReference>
<keyword evidence="4" id="KW-1185">Reference proteome</keyword>
<proteinExistence type="predicted"/>
<evidence type="ECO:0000313" key="3">
    <source>
        <dbReference type="EMBL" id="SDJ52957.1"/>
    </source>
</evidence>
<keyword evidence="1" id="KW-0472">Membrane</keyword>
<reference evidence="3 5" key="2">
    <citation type="submission" date="2016-10" db="EMBL/GenBank/DDBJ databases">
        <authorList>
            <person name="de Groot N.N."/>
        </authorList>
    </citation>
    <scope>NUCLEOTIDE SEQUENCE [LARGE SCALE GENOMIC DNA]</scope>
    <source>
        <strain evidence="3 5">DSM 2895</strain>
    </source>
</reference>
<dbReference type="OrthoDB" id="8719215at2"/>
<dbReference type="STRING" id="47500.AF333_18875"/>
<dbReference type="PATRIC" id="fig|47500.8.peg.5835"/>
<gene>
    <name evidence="2" type="ORF">AF333_18875</name>
    <name evidence="3" type="ORF">SAMN04487909_1202</name>
</gene>
<protein>
    <recommendedName>
        <fullName evidence="6">YxeA family protein</fullName>
    </recommendedName>
</protein>
<dbReference type="RefSeq" id="WP_043063316.1">
    <property type="nucleotide sequence ID" value="NZ_BJOA01000163.1"/>
</dbReference>
<evidence type="ECO:0000313" key="2">
    <source>
        <dbReference type="EMBL" id="KON97220.1"/>
    </source>
</evidence>
<reference evidence="2 4" key="1">
    <citation type="submission" date="2015-07" db="EMBL/GenBank/DDBJ databases">
        <title>Fjat-14205 dsm 2895.</title>
        <authorList>
            <person name="Liu B."/>
            <person name="Wang J."/>
            <person name="Zhu Y."/>
            <person name="Liu G."/>
            <person name="Chen Q."/>
            <person name="Chen Z."/>
            <person name="Lan J."/>
            <person name="Che J."/>
            <person name="Ge C."/>
            <person name="Shi H."/>
            <person name="Pan Z."/>
            <person name="Liu X."/>
        </authorList>
    </citation>
    <scope>NUCLEOTIDE SEQUENCE [LARGE SCALE GENOMIC DNA]</scope>
    <source>
        <strain evidence="2 4">DSM 2895</strain>
    </source>
</reference>
<dbReference type="AlphaFoldDB" id="A0A0D1YNE7"/>
<accession>A0A0D1YNE7</accession>
<dbReference type="GeneID" id="42307217"/>
<dbReference type="EMBL" id="FNED01000020">
    <property type="protein sequence ID" value="SDJ52957.1"/>
    <property type="molecule type" value="Genomic_DNA"/>
</dbReference>
<name>A0A0D1YNE7_ANEMI</name>
<feature type="transmembrane region" description="Helical" evidence="1">
    <location>
        <begin position="6"/>
        <end position="23"/>
    </location>
</feature>
<dbReference type="InterPro" id="IPR006542">
    <property type="entry name" value="DUF1093"/>
</dbReference>
<organism evidence="2 4">
    <name type="scientific">Aneurinibacillus migulanus</name>
    <name type="common">Bacillus migulanus</name>
    <dbReference type="NCBI Taxonomy" id="47500"/>
    <lineage>
        <taxon>Bacteria</taxon>
        <taxon>Bacillati</taxon>
        <taxon>Bacillota</taxon>
        <taxon>Bacilli</taxon>
        <taxon>Bacillales</taxon>
        <taxon>Paenibacillaceae</taxon>
        <taxon>Aneurinibacillus group</taxon>
        <taxon>Aneurinibacillus</taxon>
    </lineage>
</organism>
<evidence type="ECO:0000313" key="4">
    <source>
        <dbReference type="Proteomes" id="UP000037269"/>
    </source>
</evidence>
<keyword evidence="1" id="KW-0812">Transmembrane</keyword>
<dbReference type="Proteomes" id="UP000182836">
    <property type="component" value="Unassembled WGS sequence"/>
</dbReference>
<dbReference type="Proteomes" id="UP000037269">
    <property type="component" value="Unassembled WGS sequence"/>
</dbReference>
<dbReference type="EMBL" id="LGUG01000004">
    <property type="protein sequence ID" value="KON97220.1"/>
    <property type="molecule type" value="Genomic_DNA"/>
</dbReference>
<dbReference type="Gene3D" id="2.40.50.480">
    <property type="match status" value="1"/>
</dbReference>
<dbReference type="InterPro" id="IPR036166">
    <property type="entry name" value="YxeA-like_sf"/>
</dbReference>